<evidence type="ECO:0000256" key="1">
    <source>
        <dbReference type="ARBA" id="ARBA00005260"/>
    </source>
</evidence>
<evidence type="ECO:0000313" key="2">
    <source>
        <dbReference type="EMBL" id="RCK46009.1"/>
    </source>
</evidence>
<protein>
    <submittedName>
        <fullName evidence="2">Uncharacterized protein</fullName>
    </submittedName>
</protein>
<dbReference type="STRING" id="502049.TH15_22090"/>
<dbReference type="EMBL" id="JPWH01000015">
    <property type="protein sequence ID" value="RCK46009.1"/>
    <property type="molecule type" value="Genomic_DNA"/>
</dbReference>
<dbReference type="AlphaFoldDB" id="A0A199Y2P2"/>
<dbReference type="Proteomes" id="UP000252517">
    <property type="component" value="Unassembled WGS sequence"/>
</dbReference>
<dbReference type="GO" id="GO:0045892">
    <property type="term" value="P:negative regulation of DNA-templated transcription"/>
    <property type="evidence" value="ECO:0007669"/>
    <property type="project" value="UniProtKB-ARBA"/>
</dbReference>
<sequence length="91" mass="9985">MCNKNSKQIIASLNRIAGQVRGVGQMVEDERYCIDILNQIHAVKAALSKVENQVLRSHAACCVEEAIASGDADLQRAKFNELVEVFAKAKL</sequence>
<evidence type="ECO:0000313" key="3">
    <source>
        <dbReference type="Proteomes" id="UP000252517"/>
    </source>
</evidence>
<dbReference type="OrthoDB" id="9811244at2"/>
<dbReference type="GO" id="GO:0003677">
    <property type="term" value="F:DNA binding"/>
    <property type="evidence" value="ECO:0007669"/>
    <property type="project" value="InterPro"/>
</dbReference>
<dbReference type="Gene3D" id="1.20.58.1000">
    <property type="entry name" value="Metal-sensitive repressor, helix protomer"/>
    <property type="match status" value="1"/>
</dbReference>
<organism evidence="2 3">
    <name type="scientific">Thalassospira profundimaris</name>
    <dbReference type="NCBI Taxonomy" id="502049"/>
    <lineage>
        <taxon>Bacteria</taxon>
        <taxon>Pseudomonadati</taxon>
        <taxon>Pseudomonadota</taxon>
        <taxon>Alphaproteobacteria</taxon>
        <taxon>Rhodospirillales</taxon>
        <taxon>Thalassospiraceae</taxon>
        <taxon>Thalassospira</taxon>
    </lineage>
</organism>
<name>A0A199Y2P2_9PROT</name>
<dbReference type="InterPro" id="IPR038390">
    <property type="entry name" value="Metal_Tscrpt_repr_sf"/>
</dbReference>
<dbReference type="RefSeq" id="WP_064790834.1">
    <property type="nucleotide sequence ID" value="NZ_JPWH01000015.1"/>
</dbReference>
<dbReference type="Pfam" id="PF02583">
    <property type="entry name" value="Trns_repr_metal"/>
    <property type="match status" value="1"/>
</dbReference>
<dbReference type="CDD" id="cd10148">
    <property type="entry name" value="CsoR-like_DUF156"/>
    <property type="match status" value="1"/>
</dbReference>
<comment type="caution">
    <text evidence="2">The sequence shown here is derived from an EMBL/GenBank/DDBJ whole genome shotgun (WGS) entry which is preliminary data.</text>
</comment>
<dbReference type="PANTHER" id="PTHR33677:SF3">
    <property type="entry name" value="COPPER-SENSING TRANSCRIPTIONAL REPRESSOR RICR"/>
    <property type="match status" value="1"/>
</dbReference>
<dbReference type="GO" id="GO:0046872">
    <property type="term" value="F:metal ion binding"/>
    <property type="evidence" value="ECO:0007669"/>
    <property type="project" value="InterPro"/>
</dbReference>
<comment type="similarity">
    <text evidence="1">Belongs to the FrmR/RcnR family.</text>
</comment>
<dbReference type="PANTHER" id="PTHR33677">
    <property type="entry name" value="TRANSCRIPTIONAL REPRESSOR FRMR-RELATED"/>
    <property type="match status" value="1"/>
</dbReference>
<dbReference type="InterPro" id="IPR003735">
    <property type="entry name" value="Metal_Tscrpt_repr"/>
</dbReference>
<gene>
    <name evidence="2" type="ORF">TH25_17465</name>
</gene>
<accession>A0A199Y2P2</accession>
<reference evidence="2 3" key="1">
    <citation type="submission" date="2014-07" db="EMBL/GenBank/DDBJ databases">
        <title>Draft genome sequence of Thalassospira profundimaris S25-3-2.</title>
        <authorList>
            <person name="Lai Q."/>
            <person name="Shao Z."/>
        </authorList>
    </citation>
    <scope>NUCLEOTIDE SEQUENCE [LARGE SCALE GENOMIC DNA]</scope>
    <source>
        <strain evidence="2 3">S25-3-2</strain>
    </source>
</reference>
<proteinExistence type="inferred from homology"/>